<organism evidence="2 3">
    <name type="scientific">Rubroshorea leprosula</name>
    <dbReference type="NCBI Taxonomy" id="152421"/>
    <lineage>
        <taxon>Eukaryota</taxon>
        <taxon>Viridiplantae</taxon>
        <taxon>Streptophyta</taxon>
        <taxon>Embryophyta</taxon>
        <taxon>Tracheophyta</taxon>
        <taxon>Spermatophyta</taxon>
        <taxon>Magnoliopsida</taxon>
        <taxon>eudicotyledons</taxon>
        <taxon>Gunneridae</taxon>
        <taxon>Pentapetalae</taxon>
        <taxon>rosids</taxon>
        <taxon>malvids</taxon>
        <taxon>Malvales</taxon>
        <taxon>Dipterocarpaceae</taxon>
        <taxon>Rubroshorea</taxon>
    </lineage>
</organism>
<comment type="caution">
    <text evidence="2">The sequence shown here is derived from an EMBL/GenBank/DDBJ whole genome shotgun (WGS) entry which is preliminary data.</text>
</comment>
<dbReference type="PANTHER" id="PTHR46782">
    <property type="entry name" value="OS01G0757700 PROTEIN"/>
    <property type="match status" value="1"/>
</dbReference>
<evidence type="ECO:0008006" key="4">
    <source>
        <dbReference type="Google" id="ProtNLM"/>
    </source>
</evidence>
<keyword evidence="3" id="KW-1185">Reference proteome</keyword>
<protein>
    <recommendedName>
        <fullName evidence="4">Pentatricopeptide repeat-containing protein</fullName>
    </recommendedName>
</protein>
<dbReference type="Proteomes" id="UP001054252">
    <property type="component" value="Unassembled WGS sequence"/>
</dbReference>
<name>A0AAV5L1W9_9ROSI</name>
<proteinExistence type="predicted"/>
<dbReference type="InterPro" id="IPR044646">
    <property type="entry name" value="EMB1417-like"/>
</dbReference>
<sequence length="73" mass="7977">MHDKMFEVFADMEELGVKPGVSIVKMVGNVFQKLGMMDKGVGKDREPVEYSDELNEGTEASPDEADAKAITSP</sequence>
<dbReference type="EMBL" id="BPVZ01000090">
    <property type="protein sequence ID" value="GKV31231.1"/>
    <property type="molecule type" value="Genomic_DNA"/>
</dbReference>
<dbReference type="PANTHER" id="PTHR46782:SF1">
    <property type="entry name" value="OS01G0757700 PROTEIN"/>
    <property type="match status" value="1"/>
</dbReference>
<evidence type="ECO:0000256" key="1">
    <source>
        <dbReference type="SAM" id="MobiDB-lite"/>
    </source>
</evidence>
<accession>A0AAV5L1W9</accession>
<dbReference type="AlphaFoldDB" id="A0AAV5L1W9"/>
<evidence type="ECO:0000313" key="2">
    <source>
        <dbReference type="EMBL" id="GKV31231.1"/>
    </source>
</evidence>
<reference evidence="2 3" key="1">
    <citation type="journal article" date="2021" name="Commun. Biol.">
        <title>The genome of Shorea leprosula (Dipterocarpaceae) highlights the ecological relevance of drought in aseasonal tropical rainforests.</title>
        <authorList>
            <person name="Ng K.K.S."/>
            <person name="Kobayashi M.J."/>
            <person name="Fawcett J.A."/>
            <person name="Hatakeyama M."/>
            <person name="Paape T."/>
            <person name="Ng C.H."/>
            <person name="Ang C.C."/>
            <person name="Tnah L.H."/>
            <person name="Lee C.T."/>
            <person name="Nishiyama T."/>
            <person name="Sese J."/>
            <person name="O'Brien M.J."/>
            <person name="Copetti D."/>
            <person name="Mohd Noor M.I."/>
            <person name="Ong R.C."/>
            <person name="Putra M."/>
            <person name="Sireger I.Z."/>
            <person name="Indrioko S."/>
            <person name="Kosugi Y."/>
            <person name="Izuno A."/>
            <person name="Isagi Y."/>
            <person name="Lee S.L."/>
            <person name="Shimizu K.K."/>
        </authorList>
    </citation>
    <scope>NUCLEOTIDE SEQUENCE [LARGE SCALE GENOMIC DNA]</scope>
    <source>
        <strain evidence="2">214</strain>
    </source>
</reference>
<gene>
    <name evidence="2" type="ORF">SLEP1_g39942</name>
</gene>
<evidence type="ECO:0000313" key="3">
    <source>
        <dbReference type="Proteomes" id="UP001054252"/>
    </source>
</evidence>
<feature type="compositionally biased region" description="Acidic residues" evidence="1">
    <location>
        <begin position="49"/>
        <end position="64"/>
    </location>
</feature>
<feature type="region of interest" description="Disordered" evidence="1">
    <location>
        <begin position="38"/>
        <end position="73"/>
    </location>
</feature>